<reference evidence="1 2" key="1">
    <citation type="submission" date="2019-07" db="EMBL/GenBank/DDBJ databases">
        <title>Genomic Encyclopedia of Type Strains, Phase IV (KMG-IV): sequencing the most valuable type-strain genomes for metagenomic binning, comparative biology and taxonomic classification.</title>
        <authorList>
            <person name="Goeker M."/>
        </authorList>
    </citation>
    <scope>NUCLEOTIDE SEQUENCE [LARGE SCALE GENOMIC DNA]</scope>
    <source>
        <strain evidence="1 2">DSM 18961</strain>
    </source>
</reference>
<gene>
    <name evidence="1" type="ORF">C7447_101538</name>
</gene>
<proteinExistence type="predicted"/>
<dbReference type="AlphaFoldDB" id="A0A5S5DVA8"/>
<evidence type="ECO:0000313" key="2">
    <source>
        <dbReference type="Proteomes" id="UP000323136"/>
    </source>
</evidence>
<keyword evidence="2" id="KW-1185">Reference proteome</keyword>
<name>A0A5S5DVA8_9FLAO</name>
<protein>
    <submittedName>
        <fullName evidence="1">Uncharacterized protein</fullName>
    </submittedName>
</protein>
<comment type="caution">
    <text evidence="1">The sequence shown here is derived from an EMBL/GenBank/DDBJ whole genome shotgun (WGS) entry which is preliminary data.</text>
</comment>
<dbReference type="Proteomes" id="UP000323136">
    <property type="component" value="Unassembled WGS sequence"/>
</dbReference>
<organism evidence="1 2">
    <name type="scientific">Tenacibaculum adriaticum</name>
    <dbReference type="NCBI Taxonomy" id="413713"/>
    <lineage>
        <taxon>Bacteria</taxon>
        <taxon>Pseudomonadati</taxon>
        <taxon>Bacteroidota</taxon>
        <taxon>Flavobacteriia</taxon>
        <taxon>Flavobacteriales</taxon>
        <taxon>Flavobacteriaceae</taxon>
        <taxon>Tenacibaculum</taxon>
    </lineage>
</organism>
<dbReference type="EMBL" id="VNIA01000001">
    <property type="protein sequence ID" value="TYP99930.1"/>
    <property type="molecule type" value="Genomic_DNA"/>
</dbReference>
<evidence type="ECO:0000313" key="1">
    <source>
        <dbReference type="EMBL" id="TYP99930.1"/>
    </source>
</evidence>
<dbReference type="RefSeq" id="WP_148868626.1">
    <property type="nucleotide sequence ID" value="NZ_VNIA01000001.1"/>
</dbReference>
<sequence>MTFKEKKTHLLQLLYENRFQGGYFDVVKLLKDLDVNPSEAYELAISLEKMGHVRMISTKDGTFLDIIAKGIEFIEDDNSKKEIDFFSNDEKKEIIKRLDNFFTKIEEIQLGQQIIYDDLSNEFEELKELLKILNKKNWKEVLKGKLIDMGLGDLTSEVKETIIDVFKDNKLLN</sequence>
<dbReference type="OrthoDB" id="1376646at2"/>
<accession>A0A5S5DVA8</accession>